<sequence>MADSQKAAFREALASAKNIIVLSGAGLSVASGISTFRGSTASTDVNLDYHTPEAFKTVPGAVWFYHQRMRAQCFDAQPNDAHKAIAALSIPVVQHRIARAASTAPVHVTQNIDELGLRVLGMLPEAFKSEEQASNVIQMHGSIFSTRCTSCRHVHYSLTRSPSAKLENIVNENASLIDVPEDSLPRCGGDEWQGSNRYGKCGGLLRPDVVWFGEIPPLMGEIARRMNWCDLLIVVGTSFTVQPAAGFAKQVKDRGGKVAVFNAEPSAGDALADYLFLGKCEETLPEAMGVTEDIARLWP</sequence>
<comment type="caution">
    <text evidence="1">The sequence shown here is derived from an EMBL/GenBank/DDBJ whole genome shotgun (WGS) entry which is preliminary data.</text>
</comment>
<accession>A0ACC1TCE9</accession>
<keyword evidence="2" id="KW-1185">Reference proteome</keyword>
<organism evidence="1 2">
    <name type="scientific">Phlebia brevispora</name>
    <dbReference type="NCBI Taxonomy" id="194682"/>
    <lineage>
        <taxon>Eukaryota</taxon>
        <taxon>Fungi</taxon>
        <taxon>Dikarya</taxon>
        <taxon>Basidiomycota</taxon>
        <taxon>Agaricomycotina</taxon>
        <taxon>Agaricomycetes</taxon>
        <taxon>Polyporales</taxon>
        <taxon>Meruliaceae</taxon>
        <taxon>Phlebia</taxon>
    </lineage>
</organism>
<protein>
    <submittedName>
        <fullName evidence="1">Uncharacterized protein</fullName>
    </submittedName>
</protein>
<proteinExistence type="predicted"/>
<evidence type="ECO:0000313" key="1">
    <source>
        <dbReference type="EMBL" id="KAJ3557890.1"/>
    </source>
</evidence>
<dbReference type="EMBL" id="JANHOG010000124">
    <property type="protein sequence ID" value="KAJ3557890.1"/>
    <property type="molecule type" value="Genomic_DNA"/>
</dbReference>
<name>A0ACC1TCE9_9APHY</name>
<evidence type="ECO:0000313" key="2">
    <source>
        <dbReference type="Proteomes" id="UP001148662"/>
    </source>
</evidence>
<gene>
    <name evidence="1" type="ORF">NM688_g1225</name>
</gene>
<dbReference type="Proteomes" id="UP001148662">
    <property type="component" value="Unassembled WGS sequence"/>
</dbReference>
<reference evidence="1" key="1">
    <citation type="submission" date="2022-07" db="EMBL/GenBank/DDBJ databases">
        <title>Genome Sequence of Phlebia brevispora.</title>
        <authorList>
            <person name="Buettner E."/>
        </authorList>
    </citation>
    <scope>NUCLEOTIDE SEQUENCE</scope>
    <source>
        <strain evidence="1">MPL23</strain>
    </source>
</reference>